<dbReference type="Pfam" id="PF04193">
    <property type="entry name" value="PQ-loop"/>
    <property type="match status" value="1"/>
</dbReference>
<proteinExistence type="predicted"/>
<organism evidence="6 7">
    <name type="scientific">Colletotrichum gloeosporioides</name>
    <name type="common">Anthracnose fungus</name>
    <name type="synonym">Glomerella cingulata</name>
    <dbReference type="NCBI Taxonomy" id="474922"/>
    <lineage>
        <taxon>Eukaryota</taxon>
        <taxon>Fungi</taxon>
        <taxon>Dikarya</taxon>
        <taxon>Ascomycota</taxon>
        <taxon>Pezizomycotina</taxon>
        <taxon>Sordariomycetes</taxon>
        <taxon>Hypocreomycetidae</taxon>
        <taxon>Glomerellales</taxon>
        <taxon>Glomerellaceae</taxon>
        <taxon>Colletotrichum</taxon>
        <taxon>Colletotrichum gloeosporioides species complex</taxon>
    </lineage>
</organism>
<accession>A0A8H4FGT8</accession>
<feature type="transmembrane region" description="Helical" evidence="5">
    <location>
        <begin position="38"/>
        <end position="63"/>
    </location>
</feature>
<feature type="transmembrane region" description="Helical" evidence="5">
    <location>
        <begin position="190"/>
        <end position="211"/>
    </location>
</feature>
<evidence type="ECO:0000256" key="5">
    <source>
        <dbReference type="SAM" id="Phobius"/>
    </source>
</evidence>
<reference evidence="6" key="2">
    <citation type="submission" date="2020-03" db="EMBL/GenBank/DDBJ databases">
        <authorList>
            <person name="Fu F.-F."/>
            <person name="Chen J."/>
        </authorList>
    </citation>
    <scope>NUCLEOTIDE SEQUENCE</scope>
    <source>
        <strain evidence="6">Lc1</strain>
    </source>
</reference>
<dbReference type="SMART" id="SM00679">
    <property type="entry name" value="CTNS"/>
    <property type="match status" value="2"/>
</dbReference>
<dbReference type="RefSeq" id="XP_045259594.1">
    <property type="nucleotide sequence ID" value="XM_045414073.1"/>
</dbReference>
<dbReference type="AlphaFoldDB" id="A0A8H4FGT8"/>
<keyword evidence="3 5" id="KW-1133">Transmembrane helix</keyword>
<evidence type="ECO:0000256" key="4">
    <source>
        <dbReference type="ARBA" id="ARBA00023136"/>
    </source>
</evidence>
<protein>
    <recommendedName>
        <fullName evidence="8">ATP synthase F0</fullName>
    </recommendedName>
</protein>
<reference evidence="6" key="1">
    <citation type="journal article" date="2020" name="Phytopathology">
        <title>Genome sequence and comparative analysis of Colletotrichum gloeosporioides isolated from Liriodendron leaves.</title>
        <authorList>
            <person name="Fu F.F."/>
            <person name="Hao Z."/>
            <person name="Wang P."/>
            <person name="Lu Y."/>
            <person name="Xue L.J."/>
            <person name="Wei G."/>
            <person name="Tian Y."/>
            <person name="Baishi H."/>
            <person name="Xu H."/>
            <person name="Shi J."/>
            <person name="Cheng T."/>
            <person name="Wang G."/>
            <person name="Yi Y."/>
            <person name="Chen J."/>
        </authorList>
    </citation>
    <scope>NUCLEOTIDE SEQUENCE</scope>
    <source>
        <strain evidence="6">Lc1</strain>
    </source>
</reference>
<feature type="transmembrane region" description="Helical" evidence="5">
    <location>
        <begin position="157"/>
        <end position="178"/>
    </location>
</feature>
<evidence type="ECO:0008006" key="8">
    <source>
        <dbReference type="Google" id="ProtNLM"/>
    </source>
</evidence>
<feature type="transmembrane region" description="Helical" evidence="5">
    <location>
        <begin position="231"/>
        <end position="250"/>
    </location>
</feature>
<evidence type="ECO:0000313" key="6">
    <source>
        <dbReference type="EMBL" id="KAF3800434.1"/>
    </source>
</evidence>
<evidence type="ECO:0000313" key="7">
    <source>
        <dbReference type="Proteomes" id="UP000613401"/>
    </source>
</evidence>
<keyword evidence="2 5" id="KW-0812">Transmembrane</keyword>
<name>A0A8H4FGT8_COLGL</name>
<comment type="caution">
    <text evidence="6">The sequence shown here is derived from an EMBL/GenBank/DDBJ whole genome shotgun (WGS) entry which is preliminary data.</text>
</comment>
<evidence type="ECO:0000256" key="2">
    <source>
        <dbReference type="ARBA" id="ARBA00022692"/>
    </source>
</evidence>
<dbReference type="GeneID" id="69021348"/>
<evidence type="ECO:0000256" key="3">
    <source>
        <dbReference type="ARBA" id="ARBA00022989"/>
    </source>
</evidence>
<evidence type="ECO:0000256" key="1">
    <source>
        <dbReference type="ARBA" id="ARBA00004141"/>
    </source>
</evidence>
<dbReference type="InterPro" id="IPR006603">
    <property type="entry name" value="PQ-loop_rpt"/>
</dbReference>
<feature type="transmembrane region" description="Helical" evidence="5">
    <location>
        <begin position="83"/>
        <end position="106"/>
    </location>
</feature>
<dbReference type="Gene3D" id="1.20.1280.290">
    <property type="match status" value="1"/>
</dbReference>
<sequence>MVPNILPNWARIALSIATIASYLPQYHRILEQGHCDGLSLYYVLFNLISATEQLTLGFFLNVNDTGRLRGDTFVNDPATAGDWLNFVQLAVVWLCSLVLLLLSLHYSASNTSRQATRYSVGVIYVVFILISLVPAIFDAIFPDSRSEPRNWGRDLFVMGHYLILLPVSSILVLASAIPQAREIQRQPSPGAISVPGFATQTIVFAVLAISWMVRVRYPPYSPCYDGWYRLVGWPVVNNGLFSIVQGMLLWNTQRRSTPDHGDAETQPLLSG</sequence>
<keyword evidence="4 5" id="KW-0472">Membrane</keyword>
<dbReference type="Proteomes" id="UP000613401">
    <property type="component" value="Unassembled WGS sequence"/>
</dbReference>
<dbReference type="EMBL" id="WVTB01000075">
    <property type="protein sequence ID" value="KAF3800434.1"/>
    <property type="molecule type" value="Genomic_DNA"/>
</dbReference>
<feature type="transmembrane region" description="Helical" evidence="5">
    <location>
        <begin position="118"/>
        <end position="137"/>
    </location>
</feature>
<keyword evidence="7" id="KW-1185">Reference proteome</keyword>
<comment type="subcellular location">
    <subcellularLocation>
        <location evidence="1">Membrane</location>
        <topology evidence="1">Multi-pass membrane protein</topology>
    </subcellularLocation>
</comment>
<dbReference type="GO" id="GO:0016020">
    <property type="term" value="C:membrane"/>
    <property type="evidence" value="ECO:0007669"/>
    <property type="project" value="UniProtKB-SubCell"/>
</dbReference>
<gene>
    <name evidence="6" type="ORF">GCG54_00014233</name>
</gene>